<dbReference type="RefSeq" id="WP_004176639.1">
    <property type="nucleotide sequence ID" value="NZ_CP021106.3"/>
</dbReference>
<dbReference type="Pfam" id="PF10042">
    <property type="entry name" value="DUF2278"/>
    <property type="match status" value="1"/>
</dbReference>
<dbReference type="eggNOG" id="COG5634">
    <property type="taxonomic scope" value="Bacteria"/>
</dbReference>
<proteinExistence type="predicted"/>
<dbReference type="SUPFAM" id="SSF74853">
    <property type="entry name" value="Lamin A/C globular tail domain"/>
    <property type="match status" value="1"/>
</dbReference>
<keyword evidence="2" id="KW-1185">Reference proteome</keyword>
<evidence type="ECO:0000313" key="2">
    <source>
        <dbReference type="Proteomes" id="UP000012179"/>
    </source>
</evidence>
<dbReference type="KEGG" id="nlc:EBAPG3_009000"/>
<dbReference type="EMBL" id="CP021106">
    <property type="protein sequence ID" value="ARO87894.1"/>
    <property type="molecule type" value="Genomic_DNA"/>
</dbReference>
<gene>
    <name evidence="1" type="ORF">EBAPG3_009000</name>
</gene>
<reference evidence="1 2" key="1">
    <citation type="journal article" date="2015" name="Int. J. Syst. Evol. Microbiol.">
        <title>Nitrosospira lacus sp. nov., a psychrotolerant, ammonia-oxidizing bacterium from sandy lake sediment.</title>
        <authorList>
            <person name="Urakawa H."/>
            <person name="Garcia J.C."/>
            <person name="Nielsen J.L."/>
            <person name="Le V.Q."/>
            <person name="Kozlowski J.A."/>
            <person name="Stein L.Y."/>
            <person name="Lim C.K."/>
            <person name="Pommerening-Roser A."/>
            <person name="Martens-Habbena W."/>
            <person name="Stahl D.A."/>
            <person name="Klotz M.G."/>
        </authorList>
    </citation>
    <scope>NUCLEOTIDE SEQUENCE [LARGE SCALE GENOMIC DNA]</scope>
    <source>
        <strain evidence="1 2">APG3</strain>
    </source>
</reference>
<name>A0A1W6SQ01_9PROT</name>
<dbReference type="InterPro" id="IPR019268">
    <property type="entry name" value="DUF2278"/>
</dbReference>
<dbReference type="InterPro" id="IPR036415">
    <property type="entry name" value="Lamin_tail_dom_sf"/>
</dbReference>
<evidence type="ECO:0008006" key="3">
    <source>
        <dbReference type="Google" id="ProtNLM"/>
    </source>
</evidence>
<accession>A0A1W6SQ01</accession>
<evidence type="ECO:0000313" key="1">
    <source>
        <dbReference type="EMBL" id="ARO87894.1"/>
    </source>
</evidence>
<protein>
    <recommendedName>
        <fullName evidence="3">LTD domain-containing protein</fullName>
    </recommendedName>
</protein>
<sequence length="350" mass="38835">MPLNAYGVLKGRPVNRQLGSGSNPHYQIHIVDDTTHYRIAVNVASQLAPSELEFLVDSRFDHPILAELIDKPLGWLPLQSRPGGVALDFIRGNLFDPRNMRVLPFNVPGPDNDLNEKIDQFVQRAMADEEAFVYAFGERWGPENNTTDKIFGFIPGNGVHDIHMNQGNVGRFIGDDGVYQDGALLFHFPRTSQWVGVFLKFQSQTWHTDDRTGHQIRVETSGPPSDENVVTNPFVPGGQPGPEMPDGAIRIIAALVNSIQSPEVEFVTLLNTTNEAISLEGWQIADRDKNKMRLAGSIAAAETLRIQLIPPVFLPNKGGIITLLNDRGLRVDGVAYTKEQARNPGWTLKF</sequence>
<dbReference type="Proteomes" id="UP000012179">
    <property type="component" value="Chromosome"/>
</dbReference>
<dbReference type="OrthoDB" id="291334at2"/>
<organism evidence="1 2">
    <name type="scientific">Nitrosospira lacus</name>
    <dbReference type="NCBI Taxonomy" id="1288494"/>
    <lineage>
        <taxon>Bacteria</taxon>
        <taxon>Pseudomonadati</taxon>
        <taxon>Pseudomonadota</taxon>
        <taxon>Betaproteobacteria</taxon>
        <taxon>Nitrosomonadales</taxon>
        <taxon>Nitrosomonadaceae</taxon>
        <taxon>Nitrosospira</taxon>
    </lineage>
</organism>
<dbReference type="AlphaFoldDB" id="A0A1W6SQ01"/>